<dbReference type="Gene3D" id="1.10.357.10">
    <property type="entry name" value="Tetracycline Repressor, domain 2"/>
    <property type="match status" value="1"/>
</dbReference>
<dbReference type="EMBL" id="SMLD01000105">
    <property type="protein sequence ID" value="TDE40579.1"/>
    <property type="molecule type" value="Genomic_DNA"/>
</dbReference>
<evidence type="ECO:0000259" key="2">
    <source>
        <dbReference type="Pfam" id="PF13977"/>
    </source>
</evidence>
<evidence type="ECO:0000313" key="4">
    <source>
        <dbReference type="Proteomes" id="UP000295136"/>
    </source>
</evidence>
<sequence length="79" mass="8513">MIDGLARHRPPGARVDPEADAGVDAEADAEVDAEVETERLAALIDGLALAGVLHPDRMTPELMRDALRRHLQALAEPRP</sequence>
<feature type="region of interest" description="Disordered" evidence="1">
    <location>
        <begin position="1"/>
        <end position="28"/>
    </location>
</feature>
<dbReference type="Proteomes" id="UP000295136">
    <property type="component" value="Unassembled WGS sequence"/>
</dbReference>
<protein>
    <recommendedName>
        <fullName evidence="2">BetI-type transcriptional repressor C-terminal domain-containing protein</fullName>
    </recommendedName>
</protein>
<evidence type="ECO:0000256" key="1">
    <source>
        <dbReference type="SAM" id="MobiDB-lite"/>
    </source>
</evidence>
<feature type="compositionally biased region" description="Acidic residues" evidence="1">
    <location>
        <begin position="18"/>
        <end position="28"/>
    </location>
</feature>
<dbReference type="InterPro" id="IPR036271">
    <property type="entry name" value="Tet_transcr_reg_TetR-rel_C_sf"/>
</dbReference>
<keyword evidence="4" id="KW-1185">Reference proteome</keyword>
<dbReference type="InterPro" id="IPR039538">
    <property type="entry name" value="BetI_C"/>
</dbReference>
<evidence type="ECO:0000313" key="3">
    <source>
        <dbReference type="EMBL" id="TDE40579.1"/>
    </source>
</evidence>
<feature type="domain" description="BetI-type transcriptional repressor C-terminal" evidence="2">
    <location>
        <begin position="18"/>
        <end position="75"/>
    </location>
</feature>
<accession>A0A4R5EZT9</accession>
<organism evidence="3 4">
    <name type="scientific">Nonomuraea mesophila</name>
    <dbReference type="NCBI Taxonomy" id="2530382"/>
    <lineage>
        <taxon>Bacteria</taxon>
        <taxon>Bacillati</taxon>
        <taxon>Actinomycetota</taxon>
        <taxon>Actinomycetes</taxon>
        <taxon>Streptosporangiales</taxon>
        <taxon>Streptosporangiaceae</taxon>
        <taxon>Nonomuraea</taxon>
    </lineage>
</organism>
<gene>
    <name evidence="3" type="ORF">E1295_31305</name>
</gene>
<comment type="caution">
    <text evidence="3">The sequence shown here is derived from an EMBL/GenBank/DDBJ whole genome shotgun (WGS) entry which is preliminary data.</text>
</comment>
<proteinExistence type="predicted"/>
<name>A0A4R5EZT9_9ACTN</name>
<dbReference type="SUPFAM" id="SSF48498">
    <property type="entry name" value="Tetracyclin repressor-like, C-terminal domain"/>
    <property type="match status" value="1"/>
</dbReference>
<dbReference type="Pfam" id="PF13977">
    <property type="entry name" value="TetR_C_6"/>
    <property type="match status" value="1"/>
</dbReference>
<reference evidence="3 4" key="1">
    <citation type="submission" date="2019-03" db="EMBL/GenBank/DDBJ databases">
        <title>Draft genome sequences of novel Actinobacteria.</title>
        <authorList>
            <person name="Sahin N."/>
            <person name="Ay H."/>
            <person name="Saygin H."/>
        </authorList>
    </citation>
    <scope>NUCLEOTIDE SEQUENCE [LARGE SCALE GENOMIC DNA]</scope>
    <source>
        <strain evidence="3 4">6K102</strain>
    </source>
</reference>
<dbReference type="AlphaFoldDB" id="A0A4R5EZT9"/>